<evidence type="ECO:0000256" key="1">
    <source>
        <dbReference type="SAM" id="MobiDB-lite"/>
    </source>
</evidence>
<organism evidence="2 3">
    <name type="scientific">Eumeta variegata</name>
    <name type="common">Bagworm moth</name>
    <name type="synonym">Eumeta japonica</name>
    <dbReference type="NCBI Taxonomy" id="151549"/>
    <lineage>
        <taxon>Eukaryota</taxon>
        <taxon>Metazoa</taxon>
        <taxon>Ecdysozoa</taxon>
        <taxon>Arthropoda</taxon>
        <taxon>Hexapoda</taxon>
        <taxon>Insecta</taxon>
        <taxon>Pterygota</taxon>
        <taxon>Neoptera</taxon>
        <taxon>Endopterygota</taxon>
        <taxon>Lepidoptera</taxon>
        <taxon>Glossata</taxon>
        <taxon>Ditrysia</taxon>
        <taxon>Tineoidea</taxon>
        <taxon>Psychidae</taxon>
        <taxon>Oiketicinae</taxon>
        <taxon>Eumeta</taxon>
    </lineage>
</organism>
<protein>
    <submittedName>
        <fullName evidence="2">Uncharacterized protein</fullName>
    </submittedName>
</protein>
<feature type="region of interest" description="Disordered" evidence="1">
    <location>
        <begin position="110"/>
        <end position="132"/>
    </location>
</feature>
<keyword evidence="3" id="KW-1185">Reference proteome</keyword>
<dbReference type="OrthoDB" id="421121at2759"/>
<dbReference type="AlphaFoldDB" id="A0A4C1U8S1"/>
<dbReference type="Proteomes" id="UP000299102">
    <property type="component" value="Unassembled WGS sequence"/>
</dbReference>
<comment type="caution">
    <text evidence="2">The sequence shown here is derived from an EMBL/GenBank/DDBJ whole genome shotgun (WGS) entry which is preliminary data.</text>
</comment>
<reference evidence="2 3" key="1">
    <citation type="journal article" date="2019" name="Commun. Biol.">
        <title>The bagworm genome reveals a unique fibroin gene that provides high tensile strength.</title>
        <authorList>
            <person name="Kono N."/>
            <person name="Nakamura H."/>
            <person name="Ohtoshi R."/>
            <person name="Tomita M."/>
            <person name="Numata K."/>
            <person name="Arakawa K."/>
        </authorList>
    </citation>
    <scope>NUCLEOTIDE SEQUENCE [LARGE SCALE GENOMIC DNA]</scope>
</reference>
<accession>A0A4C1U8S1</accession>
<evidence type="ECO:0000313" key="3">
    <source>
        <dbReference type="Proteomes" id="UP000299102"/>
    </source>
</evidence>
<evidence type="ECO:0000313" key="2">
    <source>
        <dbReference type="EMBL" id="GBP22785.1"/>
    </source>
</evidence>
<feature type="compositionally biased region" description="Polar residues" evidence="1">
    <location>
        <begin position="120"/>
        <end position="131"/>
    </location>
</feature>
<name>A0A4C1U8S1_EUMVA</name>
<proteinExistence type="predicted"/>
<dbReference type="EMBL" id="BGZK01000143">
    <property type="protein sequence ID" value="GBP22785.1"/>
    <property type="molecule type" value="Genomic_DNA"/>
</dbReference>
<gene>
    <name evidence="2" type="ORF">EVAR_13576_1</name>
</gene>
<sequence length="164" mass="18525">MELEYRILNLYKTRQYDKCLQLCSEFLHNRQDRMIEFIQMRALTVQAKVAGFGYEEVDYDLPQNDLMSTAIAKTPRPGTTFHINTMRNVQTTAPLVHCDESGDSEIEYTEVPQSKRNENGDQSARYVSNRANRGKSGTAAVSVTNGAIRSAQDVMTHVAIAVIF</sequence>